<keyword evidence="3" id="KW-1133">Transmembrane helix</keyword>
<protein>
    <submittedName>
        <fullName evidence="5">PER2 protein</fullName>
    </submittedName>
</protein>
<gene>
    <name evidence="5" type="primary">Per2</name>
    <name evidence="5" type="ORF">PRUHIM_R08514</name>
</gene>
<dbReference type="GO" id="GO:0032922">
    <property type="term" value="P:circadian regulation of gene expression"/>
    <property type="evidence" value="ECO:0007669"/>
    <property type="project" value="TreeGrafter"/>
</dbReference>
<comment type="caution">
    <text evidence="5">The sequence shown here is derived from an EMBL/GenBank/DDBJ whole genome shotgun (WGS) entry which is preliminary data.</text>
</comment>
<dbReference type="InterPro" id="IPR050760">
    <property type="entry name" value="Period_circadian_regulator"/>
</dbReference>
<feature type="non-terminal residue" evidence="5">
    <location>
        <position position="1"/>
    </location>
</feature>
<sequence>DMFAVAVFFFTGKILYISDQAAFFFFCKRGYFKNAKFVEFLAPQDVSVFYTSTTLFFFPSWNICNRAESSFFFCMEEKSFFCRIRYFFFLKLSIFFFVLCPCCFPVCFWPEFWIGSLKYSICKNPIFFFAFIFLSAPRIPPDKRIFTTTHTPTCLFQVFFFR</sequence>
<feature type="non-terminal residue" evidence="5">
    <location>
        <position position="162"/>
    </location>
</feature>
<comment type="subcellular location">
    <subcellularLocation>
        <location evidence="1">Nucleus</location>
    </subcellularLocation>
</comment>
<dbReference type="GO" id="GO:0001222">
    <property type="term" value="F:transcription corepressor binding"/>
    <property type="evidence" value="ECO:0007669"/>
    <property type="project" value="TreeGrafter"/>
</dbReference>
<feature type="transmembrane region" description="Helical" evidence="3">
    <location>
        <begin position="88"/>
        <end position="111"/>
    </location>
</feature>
<organism evidence="5 6">
    <name type="scientific">Prunella himalayana</name>
    <dbReference type="NCBI Taxonomy" id="670356"/>
    <lineage>
        <taxon>Eukaryota</taxon>
        <taxon>Metazoa</taxon>
        <taxon>Chordata</taxon>
        <taxon>Craniata</taxon>
        <taxon>Vertebrata</taxon>
        <taxon>Euteleostomi</taxon>
        <taxon>Archelosauria</taxon>
        <taxon>Archosauria</taxon>
        <taxon>Dinosauria</taxon>
        <taxon>Saurischia</taxon>
        <taxon>Theropoda</taxon>
        <taxon>Coelurosauria</taxon>
        <taxon>Aves</taxon>
        <taxon>Neognathae</taxon>
        <taxon>Neoaves</taxon>
        <taxon>Telluraves</taxon>
        <taxon>Australaves</taxon>
        <taxon>Passeriformes</taxon>
        <taxon>Passeroidea</taxon>
        <taxon>Prunellidae</taxon>
        <taxon>Prunella</taxon>
    </lineage>
</organism>
<dbReference type="Proteomes" id="UP000566454">
    <property type="component" value="Unassembled WGS sequence"/>
</dbReference>
<keyword evidence="3" id="KW-0812">Transmembrane</keyword>
<dbReference type="EMBL" id="VYZK01000727">
    <property type="protein sequence ID" value="NWT75103.1"/>
    <property type="molecule type" value="Genomic_DNA"/>
</dbReference>
<evidence type="ECO:0000256" key="2">
    <source>
        <dbReference type="ARBA" id="ARBA00023242"/>
    </source>
</evidence>
<dbReference type="InterPro" id="IPR048814">
    <property type="entry name" value="Per1-3_PAS-A"/>
</dbReference>
<evidence type="ECO:0000313" key="5">
    <source>
        <dbReference type="EMBL" id="NWT75103.1"/>
    </source>
</evidence>
<feature type="domain" description="Period circadian protein homolog 1-3 PAS-A" evidence="4">
    <location>
        <begin position="1"/>
        <end position="85"/>
    </location>
</feature>
<dbReference type="PANTHER" id="PTHR11269:SF9">
    <property type="entry name" value="PERIOD CIRCADIAN PROTEIN HOMOLOG 2"/>
    <property type="match status" value="1"/>
</dbReference>
<evidence type="ECO:0000313" key="6">
    <source>
        <dbReference type="Proteomes" id="UP000566454"/>
    </source>
</evidence>
<dbReference type="PANTHER" id="PTHR11269">
    <property type="entry name" value="PERIOD CIRCADIAN PROTEIN"/>
    <property type="match status" value="1"/>
</dbReference>
<dbReference type="AlphaFoldDB" id="A0A7K5R5U8"/>
<name>A0A7K5R5U8_9PASE</name>
<dbReference type="Pfam" id="PF21353">
    <property type="entry name" value="Per3-like_PAS-A"/>
    <property type="match status" value="1"/>
</dbReference>
<evidence type="ECO:0000256" key="3">
    <source>
        <dbReference type="SAM" id="Phobius"/>
    </source>
</evidence>
<dbReference type="GO" id="GO:0000122">
    <property type="term" value="P:negative regulation of transcription by RNA polymerase II"/>
    <property type="evidence" value="ECO:0007669"/>
    <property type="project" value="TreeGrafter"/>
</dbReference>
<dbReference type="GO" id="GO:0005634">
    <property type="term" value="C:nucleus"/>
    <property type="evidence" value="ECO:0007669"/>
    <property type="project" value="UniProtKB-SubCell"/>
</dbReference>
<keyword evidence="6" id="KW-1185">Reference proteome</keyword>
<dbReference type="GO" id="GO:0043153">
    <property type="term" value="P:entrainment of circadian clock by photoperiod"/>
    <property type="evidence" value="ECO:0007669"/>
    <property type="project" value="TreeGrafter"/>
</dbReference>
<evidence type="ECO:0000256" key="1">
    <source>
        <dbReference type="ARBA" id="ARBA00004123"/>
    </source>
</evidence>
<dbReference type="GO" id="GO:0005737">
    <property type="term" value="C:cytoplasm"/>
    <property type="evidence" value="ECO:0007669"/>
    <property type="project" value="TreeGrafter"/>
</dbReference>
<proteinExistence type="predicted"/>
<reference evidence="5 6" key="1">
    <citation type="submission" date="2019-09" db="EMBL/GenBank/DDBJ databases">
        <title>Bird 10,000 Genomes (B10K) Project - Family phase.</title>
        <authorList>
            <person name="Zhang G."/>
        </authorList>
    </citation>
    <scope>NUCLEOTIDE SEQUENCE [LARGE SCALE GENOMIC DNA]</scope>
    <source>
        <strain evidence="5">B10K-DU-013-18</strain>
        <tissue evidence="5">Muscle</tissue>
    </source>
</reference>
<accession>A0A7K5R5U8</accession>
<keyword evidence="2" id="KW-0539">Nucleus</keyword>
<evidence type="ECO:0000259" key="4">
    <source>
        <dbReference type="Pfam" id="PF21353"/>
    </source>
</evidence>
<feature type="transmembrane region" description="Helical" evidence="3">
    <location>
        <begin position="117"/>
        <end position="136"/>
    </location>
</feature>
<keyword evidence="3" id="KW-0472">Membrane</keyword>
<dbReference type="Gene3D" id="3.30.450.20">
    <property type="entry name" value="PAS domain"/>
    <property type="match status" value="1"/>
</dbReference>
<feature type="transmembrane region" description="Helical" evidence="3">
    <location>
        <begin position="6"/>
        <end position="27"/>
    </location>
</feature>
<dbReference type="OrthoDB" id="7788983at2759"/>
<dbReference type="GO" id="GO:0000976">
    <property type="term" value="F:transcription cis-regulatory region binding"/>
    <property type="evidence" value="ECO:0007669"/>
    <property type="project" value="TreeGrafter"/>
</dbReference>